<dbReference type="Pfam" id="PF00271">
    <property type="entry name" value="Helicase_C"/>
    <property type="match status" value="1"/>
</dbReference>
<dbReference type="OrthoDB" id="3269685at2759"/>
<dbReference type="SUPFAM" id="SSF52540">
    <property type="entry name" value="P-loop containing nucleoside triphosphate hydrolases"/>
    <property type="match status" value="1"/>
</dbReference>
<dbReference type="CDD" id="cd18785">
    <property type="entry name" value="SF2_C"/>
    <property type="match status" value="1"/>
</dbReference>
<accession>A0A4Y7TG43</accession>
<evidence type="ECO:0000313" key="13">
    <source>
        <dbReference type="Proteomes" id="UP000298030"/>
    </source>
</evidence>
<keyword evidence="5" id="KW-0413">Isomerase</keyword>
<feature type="domain" description="Helicase C-terminal" evidence="11">
    <location>
        <begin position="251"/>
        <end position="407"/>
    </location>
</feature>
<dbReference type="InterPro" id="IPR001650">
    <property type="entry name" value="Helicase_C-like"/>
</dbReference>
<evidence type="ECO:0000256" key="7">
    <source>
        <dbReference type="ARBA" id="ARBA00034808"/>
    </source>
</evidence>
<comment type="caution">
    <text evidence="12">The sequence shown here is derived from an EMBL/GenBank/DDBJ whole genome shotgun (WGS) entry which is preliminary data.</text>
</comment>
<gene>
    <name evidence="12" type="ORF">FA13DRAFT_1709071</name>
</gene>
<evidence type="ECO:0000256" key="6">
    <source>
        <dbReference type="ARBA" id="ARBA00034617"/>
    </source>
</evidence>
<dbReference type="GO" id="GO:0005694">
    <property type="term" value="C:chromosome"/>
    <property type="evidence" value="ECO:0007669"/>
    <property type="project" value="TreeGrafter"/>
</dbReference>
<comment type="similarity">
    <text evidence="1">Belongs to the helicase family. RecQ subfamily.</text>
</comment>
<evidence type="ECO:0000256" key="5">
    <source>
        <dbReference type="ARBA" id="ARBA00023235"/>
    </source>
</evidence>
<feature type="domain" description="Helicase ATP-binding" evidence="10">
    <location>
        <begin position="33"/>
        <end position="212"/>
    </location>
</feature>
<keyword evidence="13" id="KW-1185">Reference proteome</keyword>
<dbReference type="InterPro" id="IPR027417">
    <property type="entry name" value="P-loop_NTPase"/>
</dbReference>
<keyword evidence="12" id="KW-0378">Hydrolase</keyword>
<keyword evidence="4" id="KW-0238">DNA-binding</keyword>
<evidence type="ECO:0000256" key="3">
    <source>
        <dbReference type="ARBA" id="ARBA00022840"/>
    </source>
</evidence>
<dbReference type="Pfam" id="PF00270">
    <property type="entry name" value="DEAD"/>
    <property type="match status" value="1"/>
</dbReference>
<dbReference type="PANTHER" id="PTHR13710">
    <property type="entry name" value="DNA HELICASE RECQ FAMILY MEMBER"/>
    <property type="match status" value="1"/>
</dbReference>
<dbReference type="GO" id="GO:0005737">
    <property type="term" value="C:cytoplasm"/>
    <property type="evidence" value="ECO:0007669"/>
    <property type="project" value="TreeGrafter"/>
</dbReference>
<evidence type="ECO:0000256" key="8">
    <source>
        <dbReference type="SAM" id="MobiDB-lite"/>
    </source>
</evidence>
<dbReference type="GO" id="GO:0003677">
    <property type="term" value="F:DNA binding"/>
    <property type="evidence" value="ECO:0007669"/>
    <property type="project" value="UniProtKB-KW"/>
</dbReference>
<organism evidence="12 13">
    <name type="scientific">Coprinellus micaceus</name>
    <name type="common">Glistening ink-cap mushroom</name>
    <name type="synonym">Coprinus micaceus</name>
    <dbReference type="NCBI Taxonomy" id="71717"/>
    <lineage>
        <taxon>Eukaryota</taxon>
        <taxon>Fungi</taxon>
        <taxon>Dikarya</taxon>
        <taxon>Basidiomycota</taxon>
        <taxon>Agaricomycotina</taxon>
        <taxon>Agaricomycetes</taxon>
        <taxon>Agaricomycetidae</taxon>
        <taxon>Agaricales</taxon>
        <taxon>Agaricineae</taxon>
        <taxon>Psathyrellaceae</taxon>
        <taxon>Coprinellus</taxon>
    </lineage>
</organism>
<dbReference type="PROSITE" id="PS51192">
    <property type="entry name" value="HELICASE_ATP_BIND_1"/>
    <property type="match status" value="1"/>
</dbReference>
<dbReference type="EC" id="5.6.2.4" evidence="7"/>
<evidence type="ECO:0000259" key="10">
    <source>
        <dbReference type="PROSITE" id="PS51192"/>
    </source>
</evidence>
<reference evidence="12 13" key="1">
    <citation type="journal article" date="2019" name="Nat. Ecol. Evol.">
        <title>Megaphylogeny resolves global patterns of mushroom evolution.</title>
        <authorList>
            <person name="Varga T."/>
            <person name="Krizsan K."/>
            <person name="Foldi C."/>
            <person name="Dima B."/>
            <person name="Sanchez-Garcia M."/>
            <person name="Sanchez-Ramirez S."/>
            <person name="Szollosi G.J."/>
            <person name="Szarkandi J.G."/>
            <person name="Papp V."/>
            <person name="Albert L."/>
            <person name="Andreopoulos W."/>
            <person name="Angelini C."/>
            <person name="Antonin V."/>
            <person name="Barry K.W."/>
            <person name="Bougher N.L."/>
            <person name="Buchanan P."/>
            <person name="Buyck B."/>
            <person name="Bense V."/>
            <person name="Catcheside P."/>
            <person name="Chovatia M."/>
            <person name="Cooper J."/>
            <person name="Damon W."/>
            <person name="Desjardin D."/>
            <person name="Finy P."/>
            <person name="Geml J."/>
            <person name="Haridas S."/>
            <person name="Hughes K."/>
            <person name="Justo A."/>
            <person name="Karasinski D."/>
            <person name="Kautmanova I."/>
            <person name="Kiss B."/>
            <person name="Kocsube S."/>
            <person name="Kotiranta H."/>
            <person name="LaButti K.M."/>
            <person name="Lechner B.E."/>
            <person name="Liimatainen K."/>
            <person name="Lipzen A."/>
            <person name="Lukacs Z."/>
            <person name="Mihaltcheva S."/>
            <person name="Morgado L.N."/>
            <person name="Niskanen T."/>
            <person name="Noordeloos M.E."/>
            <person name="Ohm R.A."/>
            <person name="Ortiz-Santana B."/>
            <person name="Ovrebo C."/>
            <person name="Racz N."/>
            <person name="Riley R."/>
            <person name="Savchenko A."/>
            <person name="Shiryaev A."/>
            <person name="Soop K."/>
            <person name="Spirin V."/>
            <person name="Szebenyi C."/>
            <person name="Tomsovsky M."/>
            <person name="Tulloss R.E."/>
            <person name="Uehling J."/>
            <person name="Grigoriev I.V."/>
            <person name="Vagvolgyi C."/>
            <person name="Papp T."/>
            <person name="Martin F.M."/>
            <person name="Miettinen O."/>
            <person name="Hibbett D.S."/>
            <person name="Nagy L.G."/>
        </authorList>
    </citation>
    <scope>NUCLEOTIDE SEQUENCE [LARGE SCALE GENOMIC DNA]</scope>
    <source>
        <strain evidence="12 13">FP101781</strain>
    </source>
</reference>
<comment type="catalytic activity">
    <reaction evidence="6">
        <text>Couples ATP hydrolysis with the unwinding of duplex DNA by translocating in the 3'-5' direction.</text>
        <dbReference type="EC" id="5.6.2.4"/>
    </reaction>
</comment>
<evidence type="ECO:0000256" key="2">
    <source>
        <dbReference type="ARBA" id="ARBA00022741"/>
    </source>
</evidence>
<sequence length="624" mass="68997">MPPLWNTPQGRDTVKTILAFLGITPHDYQLDGILVSLDGESLLATMATGSGKTGFFSFLMLVVLAVSISPGLMPAGGKPFPENPAMVIVMPTMALQYDMQRQLQGVGLATAVINSETTREVKVGSRVVVPSLWKECETKNTMILMSPEMLTTPRCRRLLDNQAFKNRCVYLGVDEAHLIVNWGDFRDSYNQIGHMRARFPTRPDGSYIPIVLGLEAGSYHLLRRSNLRPDIQVTVREFSQETSLSGVSFPDLDWVLTSGRTTVIFCKTINLGFRVASYFWRQAQAKGMEEMQSKIRLFNSLNAPLVNKETLGFINDNKDATIVIATDVLSVGWDSPAVSDAIVLGVPLDLDELVQKWGRVGRDVTRVKDPRAYLYCPKGTFSLAQKVIDENTSGAKGKSASTQMGLSIAQFIRAECKTENLNIQYNNPVVDAPCLCPRCEARPRPDTSQCLCNGPRCKPESDAPSGLETTPKGPAKARARPGEGISKAMSQLGHLKFLAVRTEIFNAEQEHNLMLPPYYYLPDPVISGLVKAVYSIESMDDVVTYLDNSRANPRQVLLKYKERLFTCCQELLSLFSEIRAQEKVARASKKAAKQVATVGTAGGEGVEADEQDSDMELLRLWRRA</sequence>
<keyword evidence="9" id="KW-0812">Transmembrane</keyword>
<keyword evidence="9" id="KW-1133">Transmembrane helix</keyword>
<dbReference type="GO" id="GO:0000724">
    <property type="term" value="P:double-strand break repair via homologous recombination"/>
    <property type="evidence" value="ECO:0007669"/>
    <property type="project" value="TreeGrafter"/>
</dbReference>
<evidence type="ECO:0000256" key="4">
    <source>
        <dbReference type="ARBA" id="ARBA00023125"/>
    </source>
</evidence>
<dbReference type="GO" id="GO:0009378">
    <property type="term" value="F:four-way junction helicase activity"/>
    <property type="evidence" value="ECO:0007669"/>
    <property type="project" value="TreeGrafter"/>
</dbReference>
<dbReference type="SMART" id="SM00487">
    <property type="entry name" value="DEXDc"/>
    <property type="match status" value="1"/>
</dbReference>
<dbReference type="AlphaFoldDB" id="A0A4Y7TG43"/>
<name>A0A4Y7TG43_COPMI</name>
<dbReference type="GO" id="GO:0016787">
    <property type="term" value="F:hydrolase activity"/>
    <property type="evidence" value="ECO:0007669"/>
    <property type="project" value="UniProtKB-KW"/>
</dbReference>
<dbReference type="InterPro" id="IPR014001">
    <property type="entry name" value="Helicase_ATP-bd"/>
</dbReference>
<feature type="transmembrane region" description="Helical" evidence="9">
    <location>
        <begin position="55"/>
        <end position="73"/>
    </location>
</feature>
<proteinExistence type="inferred from homology"/>
<dbReference type="Gene3D" id="3.40.50.300">
    <property type="entry name" value="P-loop containing nucleotide triphosphate hydrolases"/>
    <property type="match status" value="2"/>
</dbReference>
<keyword evidence="3" id="KW-0067">ATP-binding</keyword>
<dbReference type="Proteomes" id="UP000298030">
    <property type="component" value="Unassembled WGS sequence"/>
</dbReference>
<protein>
    <recommendedName>
        <fullName evidence="7">DNA 3'-5' helicase</fullName>
        <ecNumber evidence="7">5.6.2.4</ecNumber>
    </recommendedName>
</protein>
<feature type="region of interest" description="Disordered" evidence="8">
    <location>
        <begin position="458"/>
        <end position="481"/>
    </location>
</feature>
<evidence type="ECO:0000313" key="12">
    <source>
        <dbReference type="EMBL" id="TEB32532.1"/>
    </source>
</evidence>
<dbReference type="GO" id="GO:0005524">
    <property type="term" value="F:ATP binding"/>
    <property type="evidence" value="ECO:0007669"/>
    <property type="project" value="UniProtKB-KW"/>
</dbReference>
<dbReference type="STRING" id="71717.A0A4Y7TG43"/>
<evidence type="ECO:0000256" key="1">
    <source>
        <dbReference type="ARBA" id="ARBA00005446"/>
    </source>
</evidence>
<dbReference type="InterPro" id="IPR011545">
    <property type="entry name" value="DEAD/DEAH_box_helicase_dom"/>
</dbReference>
<keyword evidence="2" id="KW-0547">Nucleotide-binding</keyword>
<dbReference type="GO" id="GO:0043138">
    <property type="term" value="F:3'-5' DNA helicase activity"/>
    <property type="evidence" value="ECO:0007669"/>
    <property type="project" value="UniProtKB-EC"/>
</dbReference>
<keyword evidence="9" id="KW-0472">Membrane</keyword>
<dbReference type="PANTHER" id="PTHR13710:SF105">
    <property type="entry name" value="ATP-DEPENDENT DNA HELICASE Q1"/>
    <property type="match status" value="1"/>
</dbReference>
<evidence type="ECO:0000259" key="11">
    <source>
        <dbReference type="PROSITE" id="PS51194"/>
    </source>
</evidence>
<dbReference type="PROSITE" id="PS51194">
    <property type="entry name" value="HELICASE_CTER"/>
    <property type="match status" value="1"/>
</dbReference>
<evidence type="ECO:0000256" key="9">
    <source>
        <dbReference type="SAM" id="Phobius"/>
    </source>
</evidence>
<dbReference type="EMBL" id="QPFP01000015">
    <property type="protein sequence ID" value="TEB32532.1"/>
    <property type="molecule type" value="Genomic_DNA"/>
</dbReference>